<dbReference type="Pfam" id="PF15723">
    <property type="entry name" value="MqsR_toxin"/>
    <property type="match status" value="1"/>
</dbReference>
<proteinExistence type="predicted"/>
<evidence type="ECO:0000313" key="2">
    <source>
        <dbReference type="Proteomes" id="UP000050852"/>
    </source>
</evidence>
<gene>
    <name evidence="1" type="ORF">TX23_06485</name>
</gene>
<dbReference type="EMBL" id="JYLN01000002">
    <property type="protein sequence ID" value="KRP74067.1"/>
    <property type="molecule type" value="Genomic_DNA"/>
</dbReference>
<dbReference type="RefSeq" id="WP_057701498.1">
    <property type="nucleotide sequence ID" value="NZ_JYLN01000002.1"/>
</dbReference>
<dbReference type="OrthoDB" id="8611934at2"/>
<sequence length="103" mass="11965">MEKYTPHYDLALIKAQVIRLGHRAFTATARESARQLELSIGQMRLAVCALETRMLYKSMTTYADHRIWQDVYLIKMYGMEIYIKVTHRPGGEAPVISFKEKTL</sequence>
<dbReference type="InterPro" id="IPR031451">
    <property type="entry name" value="MqsR_toxin"/>
</dbReference>
<evidence type="ECO:0000313" key="1">
    <source>
        <dbReference type="EMBL" id="KRP74067.1"/>
    </source>
</evidence>
<dbReference type="GO" id="GO:0044010">
    <property type="term" value="P:single-species biofilm formation"/>
    <property type="evidence" value="ECO:0007669"/>
    <property type="project" value="InterPro"/>
</dbReference>
<name>A0A0R3AUN7_9PSED</name>
<dbReference type="Gene3D" id="3.30.2310.40">
    <property type="match status" value="1"/>
</dbReference>
<dbReference type="PATRIC" id="fig|1615673.3.peg.2305"/>
<protein>
    <submittedName>
        <fullName evidence="1">Motility quorum-sensing regulator MqsR</fullName>
    </submittedName>
</protein>
<organism evidence="1 2">
    <name type="scientific">Pseudomonas paralactis</name>
    <dbReference type="NCBI Taxonomy" id="1615673"/>
    <lineage>
        <taxon>Bacteria</taxon>
        <taxon>Pseudomonadati</taxon>
        <taxon>Pseudomonadota</taxon>
        <taxon>Gammaproteobacteria</taxon>
        <taxon>Pseudomonadales</taxon>
        <taxon>Pseudomonadaceae</taxon>
        <taxon>Pseudomonas</taxon>
    </lineage>
</organism>
<dbReference type="AlphaFoldDB" id="A0A0R3AUN7"/>
<dbReference type="Proteomes" id="UP000050852">
    <property type="component" value="Unassembled WGS sequence"/>
</dbReference>
<accession>A0A0R3AUN7</accession>
<reference evidence="1 2" key="1">
    <citation type="submission" date="2015-02" db="EMBL/GenBank/DDBJ databases">
        <title>Two Pseudomonas sp. nov., isolated from raw milk.</title>
        <authorList>
            <person name="Wenning M."/>
            <person name="von Neubeck M."/>
            <person name="Huptas C."/>
            <person name="Scherer S."/>
        </authorList>
    </citation>
    <scope>NUCLEOTIDE SEQUENCE [LARGE SCALE GENOMIC DNA]</scope>
    <source>
        <strain evidence="1 2">DSM 29164</strain>
    </source>
</reference>
<dbReference type="GO" id="GO:0017148">
    <property type="term" value="P:negative regulation of translation"/>
    <property type="evidence" value="ECO:0007669"/>
    <property type="project" value="InterPro"/>
</dbReference>
<dbReference type="CDD" id="cd12869">
    <property type="entry name" value="MqsR"/>
    <property type="match status" value="1"/>
</dbReference>
<comment type="caution">
    <text evidence="1">The sequence shown here is derived from an EMBL/GenBank/DDBJ whole genome shotgun (WGS) entry which is preliminary data.</text>
</comment>
<dbReference type="InterPro" id="IPR038493">
    <property type="entry name" value="MqsR_sf"/>
</dbReference>
<dbReference type="GO" id="GO:0009372">
    <property type="term" value="P:quorum sensing"/>
    <property type="evidence" value="ECO:0007669"/>
    <property type="project" value="InterPro"/>
</dbReference>